<evidence type="ECO:0000256" key="1">
    <source>
        <dbReference type="SAM" id="Phobius"/>
    </source>
</evidence>
<keyword evidence="1" id="KW-0472">Membrane</keyword>
<feature type="transmembrane region" description="Helical" evidence="1">
    <location>
        <begin position="91"/>
        <end position="108"/>
    </location>
</feature>
<feature type="non-terminal residue" evidence="2">
    <location>
        <position position="1"/>
    </location>
</feature>
<evidence type="ECO:0000313" key="3">
    <source>
        <dbReference type="Proteomes" id="UP001331761"/>
    </source>
</evidence>
<dbReference type="Proteomes" id="UP001331761">
    <property type="component" value="Unassembled WGS sequence"/>
</dbReference>
<dbReference type="EMBL" id="WIXE01005118">
    <property type="protein sequence ID" value="KAK5982440.1"/>
    <property type="molecule type" value="Genomic_DNA"/>
</dbReference>
<keyword evidence="1" id="KW-0812">Transmembrane</keyword>
<feature type="transmembrane region" description="Helical" evidence="1">
    <location>
        <begin position="58"/>
        <end position="79"/>
    </location>
</feature>
<organism evidence="2 3">
    <name type="scientific">Trichostrongylus colubriformis</name>
    <name type="common">Black scour worm</name>
    <dbReference type="NCBI Taxonomy" id="6319"/>
    <lineage>
        <taxon>Eukaryota</taxon>
        <taxon>Metazoa</taxon>
        <taxon>Ecdysozoa</taxon>
        <taxon>Nematoda</taxon>
        <taxon>Chromadorea</taxon>
        <taxon>Rhabditida</taxon>
        <taxon>Rhabditina</taxon>
        <taxon>Rhabditomorpha</taxon>
        <taxon>Strongyloidea</taxon>
        <taxon>Trichostrongylidae</taxon>
        <taxon>Trichostrongylus</taxon>
    </lineage>
</organism>
<accession>A0AAN8FQX7</accession>
<reference evidence="2 3" key="1">
    <citation type="submission" date="2019-10" db="EMBL/GenBank/DDBJ databases">
        <title>Assembly and Annotation for the nematode Trichostrongylus colubriformis.</title>
        <authorList>
            <person name="Martin J."/>
        </authorList>
    </citation>
    <scope>NUCLEOTIDE SEQUENCE [LARGE SCALE GENOMIC DNA]</scope>
    <source>
        <strain evidence="2">G859</strain>
        <tissue evidence="2">Whole worm</tissue>
    </source>
</reference>
<keyword evidence="1" id="KW-1133">Transmembrane helix</keyword>
<comment type="caution">
    <text evidence="2">The sequence shown here is derived from an EMBL/GenBank/DDBJ whole genome shotgun (WGS) entry which is preliminary data.</text>
</comment>
<evidence type="ECO:0000313" key="2">
    <source>
        <dbReference type="EMBL" id="KAK5982440.1"/>
    </source>
</evidence>
<feature type="transmembrane region" description="Helical" evidence="1">
    <location>
        <begin position="16"/>
        <end position="37"/>
    </location>
</feature>
<proteinExistence type="predicted"/>
<dbReference type="AlphaFoldDB" id="A0AAN8FQX7"/>
<sequence>CCLFRIYRKFGTGPEYSYLVSVGVPLATTSFVAHVIGNMLIAINRFSAVCLKKKYDKGMLFCTILVFALTTLMCVQQTARGIAFLSGGSAFLAWITVQVGYLSMHSVAQQIAMILKRRQPLALYAPCMQRHHLINKG</sequence>
<gene>
    <name evidence="2" type="ORF">GCK32_022504</name>
</gene>
<keyword evidence="3" id="KW-1185">Reference proteome</keyword>
<name>A0AAN8FQX7_TRICO</name>
<protein>
    <submittedName>
        <fullName evidence="2">Uncharacterized protein</fullName>
    </submittedName>
</protein>